<dbReference type="InterPro" id="IPR008964">
    <property type="entry name" value="Invasin/intimin_cell_adhesion"/>
</dbReference>
<dbReference type="SUPFAM" id="SSF49464">
    <property type="entry name" value="Carboxypeptidase regulatory domain-like"/>
    <property type="match status" value="2"/>
</dbReference>
<organism evidence="5 6">
    <name type="scientific">Marinicrinis lubricantis</name>
    <dbReference type="NCBI Taxonomy" id="2086470"/>
    <lineage>
        <taxon>Bacteria</taxon>
        <taxon>Bacillati</taxon>
        <taxon>Bacillota</taxon>
        <taxon>Bacilli</taxon>
        <taxon>Bacillales</taxon>
        <taxon>Paenibacillaceae</taxon>
    </lineage>
</organism>
<feature type="domain" description="SLH" evidence="4">
    <location>
        <begin position="1514"/>
        <end position="1577"/>
    </location>
</feature>
<dbReference type="SMART" id="SM00634">
    <property type="entry name" value="BID_1"/>
    <property type="match status" value="1"/>
</dbReference>
<evidence type="ECO:0000256" key="2">
    <source>
        <dbReference type="SAM" id="SignalP"/>
    </source>
</evidence>
<name>A0ABW1IRZ8_9BACL</name>
<dbReference type="PANTHER" id="PTHR43308:SF5">
    <property type="entry name" value="S-LAYER PROTEIN _ PEPTIDOGLYCAN ENDO-BETA-N-ACETYLGLUCOSAMINIDASE"/>
    <property type="match status" value="1"/>
</dbReference>
<dbReference type="PROSITE" id="PS00018">
    <property type="entry name" value="EF_HAND_1"/>
    <property type="match status" value="1"/>
</dbReference>
<dbReference type="InterPro" id="IPR018247">
    <property type="entry name" value="EF_Hand_1_Ca_BS"/>
</dbReference>
<proteinExistence type="inferred from homology"/>
<keyword evidence="6" id="KW-1185">Reference proteome</keyword>
<feature type="domain" description="SLH" evidence="4">
    <location>
        <begin position="1579"/>
        <end position="1637"/>
    </location>
</feature>
<accession>A0ABW1IRZ8</accession>
<dbReference type="InterPro" id="IPR051465">
    <property type="entry name" value="Cell_Envelope_Struct_Comp"/>
</dbReference>
<dbReference type="Pfam" id="PF02369">
    <property type="entry name" value="Big_1"/>
    <property type="match status" value="1"/>
</dbReference>
<evidence type="ECO:0000259" key="4">
    <source>
        <dbReference type="PROSITE" id="PS51272"/>
    </source>
</evidence>
<dbReference type="PANTHER" id="PTHR43308">
    <property type="entry name" value="OUTER MEMBRANE PROTEIN ALPHA-RELATED"/>
    <property type="match status" value="1"/>
</dbReference>
<dbReference type="InterPro" id="IPR008969">
    <property type="entry name" value="CarboxyPept-like_regulatory"/>
</dbReference>
<evidence type="ECO:0000313" key="5">
    <source>
        <dbReference type="EMBL" id="MFC5987613.1"/>
    </source>
</evidence>
<feature type="signal peptide" evidence="2">
    <location>
        <begin position="1"/>
        <end position="30"/>
    </location>
</feature>
<feature type="domain" description="Big-1" evidence="3">
    <location>
        <begin position="922"/>
        <end position="1025"/>
    </location>
</feature>
<dbReference type="Pfam" id="PF00395">
    <property type="entry name" value="SLH"/>
    <property type="match status" value="3"/>
</dbReference>
<dbReference type="Gene3D" id="2.60.40.1120">
    <property type="entry name" value="Carboxypeptidase-like, regulatory domain"/>
    <property type="match status" value="2"/>
</dbReference>
<dbReference type="InterPro" id="IPR013783">
    <property type="entry name" value="Ig-like_fold"/>
</dbReference>
<dbReference type="RefSeq" id="WP_379895023.1">
    <property type="nucleotide sequence ID" value="NZ_CBCSCT010000035.1"/>
</dbReference>
<dbReference type="Gene3D" id="2.60.40.10">
    <property type="entry name" value="Immunoglobulins"/>
    <property type="match status" value="1"/>
</dbReference>
<sequence length="1680" mass="182363">MSFRLMHAWNKRLWASFMALVLFMSSFAQVAAVQDSYDGCGNGGGVSESGATYFVDCDNWGGPNATVADGDLDIGLKNQDGDTPDNYSRFPVEFKFDVTRKPVTNAYLLIRGYDVDELTGEWDRVYFSSNPEDIQLGGPYTVWPNEYVTEAKQESSIGSDGSGYLLEMNEDALIGTLSGQNNKWNTTVLPLDISTIEIGEYYAGVTIHQNPNIPYTNDGGVLNTNWQMTLDWAQLVIDGGSRVSGEIQGADLTEVEGAAAVSADILAKTSGDFAVEISLIEKADPLDPEDVDTSIAIYQQELNNKTAGETIKLNQIVFKDIKGNNVSMDPNKEYVLNIILYENGEATKESPTDVGDIAIEIDPLGVQHVYTLSSSDPKVSNIELTGKQYEPTDFNLTDFENHFSKINGATDNTLQKVKIVTLPASGNLMLASDGGPVEVEAGMEISADDIRSLQFIPDPDTGLKEPVSFKWNGYDPVKGQYAQFDATVTIQPNLAPTLRDVQVSANKGVAAVSVGDQLLNAYTDPESNSLAEVVLTQVPATGYLEYKEDGSGEVKAAADGAILSLTELATLTYVPADEEQTGPVTFTWNVSDGLQSAKQPGSATIHINTPPVALNIAKPGLDGKPVVIPASAFQIEDPDGDALDEIRIHNLGGLPGTLQYNTVTDATYRPITGSLDADELRSLIFTPEPNLDVLTPIVIGWKAFDGKQESENTAKITITYDGRPTASPQSIEMEEGTPSISIILIGEDAEDMDLQYNIIGQPANGTLKPLVPGGSEWIYSPNSDFLGGTDSFLFTVTDHVYEQVSEPAQVQIILHRALDGWVGEQQQGDNIAVTGIPGKVLKLSAVSSLQAQDLIAEVNGIPVPLMEVDADLASARGYKLWAKTDYILPLTTQADDYTVRFKASHGQETKLEDNHFTVVGTSLSVSANPDKIPGDGKATTQLTAYVKDGKGNPVEGVEVVFTAPSGQGEFVGPSKVVTDSEGKAVVTYKAPTITGTNHQTIDVTVTVDDAAKGLYGEDEITLTFQPATIQGIITKGDTNVPVSGATVRVTLDLDGNRVIDENDFDETVVTDENGAYSLPVPKGDATYDLEVTQNVLIGGVQTPITYKQKAEVGDVAGTGNEVVDSEETVTGLVLFKKPDGQSSLFSNDILSKTRVYLKDSAGNYLVEDGKPKAFNVQDKGVFHADGLTVGTYELEIRYEFEPGKELTINRNTVNVKSNGEMNITQELVDPYGTITDAVTGEPIEDAQVTLYYAGTDRNEGKGIVPNTEVSLPELVGFAPNHNASPQQFSDEHGFYAYMVYPETDYYLVVTKSGYQTYTSPTLHVEWDIVRHDLELSPVRTAVTPPSLSELALNLSIDKNIVQEGEQSSIRIDYKNDTYVNLRTGHIVITLPEGVQVVDAGEGVVDGQTVTWQVADVAAGESGFYDLIVKWPSLDAKEAGFDVRGEFISDSHANGTLQAKSGVKVQVFSIRFDHLQHQRYIIGYPDGEFKPNNHLIRAELAAIIARLTENSELEDELAYSDVSESYWAANYIKIVTKHGYFSGFEDGTFRSNEAITRGELAAVMARFLELNTSKSSEPHFIDTEGHWAGDAIEALYRGKFLAGYADGTFKPNEHILRSEAVTLINRMLFRGPLQGLEPLFPDVSEDHWAFGDIQEATISHEAVRNSDGSETWLNNIEDDVR</sequence>
<protein>
    <submittedName>
        <fullName evidence="5">S-layer homology domain-containing protein</fullName>
    </submittedName>
</protein>
<dbReference type="InterPro" id="IPR003344">
    <property type="entry name" value="Big_1_dom"/>
</dbReference>
<gene>
    <name evidence="5" type="ORF">ACFPXP_14500</name>
</gene>
<evidence type="ECO:0000256" key="1">
    <source>
        <dbReference type="ARBA" id="ARBA00010116"/>
    </source>
</evidence>
<feature type="chain" id="PRO_5046321532" evidence="2">
    <location>
        <begin position="31"/>
        <end position="1680"/>
    </location>
</feature>
<comment type="similarity">
    <text evidence="1">Belongs to the intimin/invasin family.</text>
</comment>
<evidence type="ECO:0000313" key="6">
    <source>
        <dbReference type="Proteomes" id="UP001596250"/>
    </source>
</evidence>
<evidence type="ECO:0000259" key="3">
    <source>
        <dbReference type="PROSITE" id="PS51127"/>
    </source>
</evidence>
<comment type="caution">
    <text evidence="5">The sequence shown here is derived from an EMBL/GenBank/DDBJ whole genome shotgun (WGS) entry which is preliminary data.</text>
</comment>
<dbReference type="EMBL" id="JBHSQV010000167">
    <property type="protein sequence ID" value="MFC5987613.1"/>
    <property type="molecule type" value="Genomic_DNA"/>
</dbReference>
<keyword evidence="2" id="KW-0732">Signal</keyword>
<dbReference type="PROSITE" id="PS51127">
    <property type="entry name" value="BIG1"/>
    <property type="match status" value="1"/>
</dbReference>
<dbReference type="InterPro" id="IPR001119">
    <property type="entry name" value="SLH_dom"/>
</dbReference>
<reference evidence="6" key="1">
    <citation type="journal article" date="2019" name="Int. J. Syst. Evol. Microbiol.">
        <title>The Global Catalogue of Microorganisms (GCM) 10K type strain sequencing project: providing services to taxonomists for standard genome sequencing and annotation.</title>
        <authorList>
            <consortium name="The Broad Institute Genomics Platform"/>
            <consortium name="The Broad Institute Genome Sequencing Center for Infectious Disease"/>
            <person name="Wu L."/>
            <person name="Ma J."/>
        </authorList>
    </citation>
    <scope>NUCLEOTIDE SEQUENCE [LARGE SCALE GENOMIC DNA]</scope>
    <source>
        <strain evidence="6">CCM 8749</strain>
    </source>
</reference>
<dbReference type="PROSITE" id="PS51272">
    <property type="entry name" value="SLH"/>
    <property type="match status" value="2"/>
</dbReference>
<dbReference type="Proteomes" id="UP001596250">
    <property type="component" value="Unassembled WGS sequence"/>
</dbReference>
<dbReference type="SUPFAM" id="SSF49373">
    <property type="entry name" value="Invasin/intimin cell-adhesion fragments"/>
    <property type="match status" value="1"/>
</dbReference>